<evidence type="ECO:0000256" key="2">
    <source>
        <dbReference type="ARBA" id="ARBA00022980"/>
    </source>
</evidence>
<sequence length="96" mass="10569">MSVLIRPIISEKANDIAEKRNRFTFLVNPKANKSEIKYAVQKAYGVTVVGVRTLISPPSVKSKYTKSGLQVGKTNKVKKAMVDIKDGETIDVFGTI</sequence>
<reference evidence="5 6" key="1">
    <citation type="submission" date="2019-02" db="EMBL/GenBank/DDBJ databases">
        <title>Apibacter muscae sp. nov.: a novel member of the house fly microbiota.</title>
        <authorList>
            <person name="Park R."/>
        </authorList>
    </citation>
    <scope>NUCLEOTIDE SEQUENCE [LARGE SCALE GENOMIC DNA]</scope>
    <source>
        <strain evidence="5 6">AL1</strain>
    </source>
</reference>
<evidence type="ECO:0000313" key="5">
    <source>
        <dbReference type="EMBL" id="TWP27838.1"/>
    </source>
</evidence>
<dbReference type="OrthoDB" id="9797862at2"/>
<dbReference type="GO" id="GO:0006412">
    <property type="term" value="P:translation"/>
    <property type="evidence" value="ECO:0007669"/>
    <property type="project" value="UniProtKB-UniRule"/>
</dbReference>
<comment type="function">
    <text evidence="4">One of the early assembly proteins it binds 23S rRNA. One of the proteins that surrounds the polypeptide exit tunnel on the outside of the ribosome. Forms the main docking site for trigger factor binding to the ribosome.</text>
</comment>
<dbReference type="GO" id="GO:1990904">
    <property type="term" value="C:ribonucleoprotein complex"/>
    <property type="evidence" value="ECO:0007669"/>
    <property type="project" value="UniProtKB-KW"/>
</dbReference>
<keyword evidence="4" id="KW-0694">RNA-binding</keyword>
<dbReference type="GO" id="GO:0003735">
    <property type="term" value="F:structural constituent of ribosome"/>
    <property type="evidence" value="ECO:0007669"/>
    <property type="project" value="InterPro"/>
</dbReference>
<dbReference type="GO" id="GO:0005840">
    <property type="term" value="C:ribosome"/>
    <property type="evidence" value="ECO:0007669"/>
    <property type="project" value="UniProtKB-KW"/>
</dbReference>
<dbReference type="Pfam" id="PF00276">
    <property type="entry name" value="Ribosomal_L23"/>
    <property type="match status" value="1"/>
</dbReference>
<dbReference type="AlphaFoldDB" id="A0A563DC00"/>
<accession>A0A563DC00</accession>
<comment type="similarity">
    <text evidence="1 4">Belongs to the universal ribosomal protein uL23 family.</text>
</comment>
<evidence type="ECO:0000256" key="1">
    <source>
        <dbReference type="ARBA" id="ARBA00006700"/>
    </source>
</evidence>
<comment type="subunit">
    <text evidence="4">Part of the 50S ribosomal subunit. Contacts protein L29, and trigger factor when it is bound to the ribosome.</text>
</comment>
<keyword evidence="6" id="KW-1185">Reference proteome</keyword>
<protein>
    <recommendedName>
        <fullName evidence="4">Large ribosomal subunit protein uL23</fullName>
    </recommendedName>
</protein>
<name>A0A563DC00_9FLAO</name>
<gene>
    <name evidence="4" type="primary">rplW</name>
    <name evidence="5" type="ORF">ETU09_07010</name>
</gene>
<dbReference type="InterPro" id="IPR013025">
    <property type="entry name" value="Ribosomal_uL23-like"/>
</dbReference>
<dbReference type="SUPFAM" id="SSF54189">
    <property type="entry name" value="Ribosomal proteins S24e, L23 and L15e"/>
    <property type="match status" value="1"/>
</dbReference>
<dbReference type="HAMAP" id="MF_01369_B">
    <property type="entry name" value="Ribosomal_uL23_B"/>
    <property type="match status" value="1"/>
</dbReference>
<comment type="caution">
    <text evidence="5">The sequence shown here is derived from an EMBL/GenBank/DDBJ whole genome shotgun (WGS) entry which is preliminary data.</text>
</comment>
<keyword evidence="2 4" id="KW-0689">Ribosomal protein</keyword>
<proteinExistence type="inferred from homology"/>
<evidence type="ECO:0000256" key="4">
    <source>
        <dbReference type="HAMAP-Rule" id="MF_01369"/>
    </source>
</evidence>
<organism evidence="5 6">
    <name type="scientific">Apibacter muscae</name>
    <dbReference type="NCBI Taxonomy" id="2509004"/>
    <lineage>
        <taxon>Bacteria</taxon>
        <taxon>Pseudomonadati</taxon>
        <taxon>Bacteroidota</taxon>
        <taxon>Flavobacteriia</taxon>
        <taxon>Flavobacteriales</taxon>
        <taxon>Weeksellaceae</taxon>
        <taxon>Apibacter</taxon>
    </lineage>
</organism>
<dbReference type="InterPro" id="IPR012678">
    <property type="entry name" value="Ribosomal_uL23/eL15/eS24_sf"/>
</dbReference>
<keyword evidence="3 4" id="KW-0687">Ribonucleoprotein</keyword>
<dbReference type="EMBL" id="SELH01000021">
    <property type="protein sequence ID" value="TWP27838.1"/>
    <property type="molecule type" value="Genomic_DNA"/>
</dbReference>
<evidence type="ECO:0000313" key="6">
    <source>
        <dbReference type="Proteomes" id="UP000319499"/>
    </source>
</evidence>
<dbReference type="Gene3D" id="3.30.70.330">
    <property type="match status" value="1"/>
</dbReference>
<evidence type="ECO:0000256" key="3">
    <source>
        <dbReference type="ARBA" id="ARBA00023274"/>
    </source>
</evidence>
<dbReference type="RefSeq" id="WP_146262387.1">
    <property type="nucleotide sequence ID" value="NZ_SELG01000033.1"/>
</dbReference>
<dbReference type="Proteomes" id="UP000319499">
    <property type="component" value="Unassembled WGS sequence"/>
</dbReference>
<dbReference type="GO" id="GO:0019843">
    <property type="term" value="F:rRNA binding"/>
    <property type="evidence" value="ECO:0007669"/>
    <property type="project" value="UniProtKB-UniRule"/>
</dbReference>
<dbReference type="NCBIfam" id="NF004363">
    <property type="entry name" value="PRK05738.2-4"/>
    <property type="match status" value="1"/>
</dbReference>
<dbReference type="PANTHER" id="PTHR11620">
    <property type="entry name" value="60S RIBOSOMAL PROTEIN L23A"/>
    <property type="match status" value="1"/>
</dbReference>
<dbReference type="InterPro" id="IPR012677">
    <property type="entry name" value="Nucleotide-bd_a/b_plait_sf"/>
</dbReference>
<keyword evidence="4" id="KW-0699">rRNA-binding</keyword>